<dbReference type="Gene3D" id="3.90.550.10">
    <property type="entry name" value="Spore Coat Polysaccharide Biosynthesis Protein SpsA, Chain A"/>
    <property type="match status" value="1"/>
</dbReference>
<comment type="catalytic activity">
    <reaction evidence="6">
        <text>N-acetyl-alpha-D-glucosamine 1-phosphate + UTP + H(+) = UDP-N-acetyl-alpha-D-glucosamine + diphosphate</text>
        <dbReference type="Rhea" id="RHEA:13509"/>
        <dbReference type="ChEBI" id="CHEBI:15378"/>
        <dbReference type="ChEBI" id="CHEBI:33019"/>
        <dbReference type="ChEBI" id="CHEBI:46398"/>
        <dbReference type="ChEBI" id="CHEBI:57705"/>
        <dbReference type="ChEBI" id="CHEBI:57776"/>
        <dbReference type="EC" id="2.7.7.23"/>
    </reaction>
</comment>
<comment type="pathway">
    <text evidence="1">Nucleotide-sugar biosynthesis; UDP-N-acetyl-alpha-D-glucosamine biosynthesis; UDP-N-acetyl-alpha-D-glucosamine from N-acetyl-alpha-D-glucosamine 1-phosphate: step 1/1.</text>
</comment>
<gene>
    <name evidence="7" type="ORF">PVAND_002195</name>
</gene>
<evidence type="ECO:0000256" key="2">
    <source>
        <dbReference type="ARBA" id="ARBA00010401"/>
    </source>
</evidence>
<dbReference type="FunFam" id="3.90.550.10:FF:000075">
    <property type="entry name" value="Probable UDP-N-acetylglucosamine pyrophosphorylase"/>
    <property type="match status" value="1"/>
</dbReference>
<evidence type="ECO:0000256" key="5">
    <source>
        <dbReference type="ARBA" id="ARBA00022695"/>
    </source>
</evidence>
<evidence type="ECO:0000256" key="6">
    <source>
        <dbReference type="ARBA" id="ARBA00048493"/>
    </source>
</evidence>
<dbReference type="CDD" id="cd04193">
    <property type="entry name" value="UDPGlcNAc_PPase"/>
    <property type="match status" value="1"/>
</dbReference>
<accession>A0A9J6BQ93</accession>
<evidence type="ECO:0000256" key="1">
    <source>
        <dbReference type="ARBA" id="ARBA00005208"/>
    </source>
</evidence>
<dbReference type="Proteomes" id="UP001107558">
    <property type="component" value="Chromosome 3"/>
</dbReference>
<dbReference type="OrthoDB" id="532420at2759"/>
<comment type="similarity">
    <text evidence="2">Belongs to the UDPGP type 1 family.</text>
</comment>
<dbReference type="PANTHER" id="PTHR11952">
    <property type="entry name" value="UDP- GLUCOSE PYROPHOSPHORYLASE"/>
    <property type="match status" value="1"/>
</dbReference>
<proteinExistence type="inferred from homology"/>
<keyword evidence="5" id="KW-0548">Nucleotidyltransferase</keyword>
<organism evidence="7 8">
    <name type="scientific">Polypedilum vanderplanki</name>
    <name type="common">Sleeping chironomid midge</name>
    <dbReference type="NCBI Taxonomy" id="319348"/>
    <lineage>
        <taxon>Eukaryota</taxon>
        <taxon>Metazoa</taxon>
        <taxon>Ecdysozoa</taxon>
        <taxon>Arthropoda</taxon>
        <taxon>Hexapoda</taxon>
        <taxon>Insecta</taxon>
        <taxon>Pterygota</taxon>
        <taxon>Neoptera</taxon>
        <taxon>Endopterygota</taxon>
        <taxon>Diptera</taxon>
        <taxon>Nematocera</taxon>
        <taxon>Chironomoidea</taxon>
        <taxon>Chironomidae</taxon>
        <taxon>Chironominae</taxon>
        <taxon>Polypedilum</taxon>
        <taxon>Polypedilum</taxon>
    </lineage>
</organism>
<dbReference type="AlphaFoldDB" id="A0A9J6BQ93"/>
<evidence type="ECO:0000313" key="8">
    <source>
        <dbReference type="Proteomes" id="UP001107558"/>
    </source>
</evidence>
<reference evidence="7" key="1">
    <citation type="submission" date="2021-03" db="EMBL/GenBank/DDBJ databases">
        <title>Chromosome level genome of the anhydrobiotic midge Polypedilum vanderplanki.</title>
        <authorList>
            <person name="Yoshida Y."/>
            <person name="Kikawada T."/>
            <person name="Gusev O."/>
        </authorList>
    </citation>
    <scope>NUCLEOTIDE SEQUENCE</scope>
    <source>
        <strain evidence="7">NIAS01</strain>
        <tissue evidence="7">Whole body or cell culture</tissue>
    </source>
</reference>
<dbReference type="GO" id="GO:0003977">
    <property type="term" value="F:UDP-N-acetylglucosamine diphosphorylase activity"/>
    <property type="evidence" value="ECO:0007669"/>
    <property type="project" value="UniProtKB-EC"/>
</dbReference>
<evidence type="ECO:0000256" key="3">
    <source>
        <dbReference type="ARBA" id="ARBA00012457"/>
    </source>
</evidence>
<evidence type="ECO:0000256" key="4">
    <source>
        <dbReference type="ARBA" id="ARBA00022679"/>
    </source>
</evidence>
<dbReference type="InterPro" id="IPR039741">
    <property type="entry name" value="UDP-sugar_pyrophosphorylase"/>
</dbReference>
<protein>
    <recommendedName>
        <fullName evidence="3">UDP-N-acetylglucosamine diphosphorylase</fullName>
        <ecNumber evidence="3">2.7.7.23</ecNumber>
    </recommendedName>
</protein>
<dbReference type="EMBL" id="JADBJN010000003">
    <property type="protein sequence ID" value="KAG5672033.1"/>
    <property type="molecule type" value="Genomic_DNA"/>
</dbReference>
<keyword evidence="8" id="KW-1185">Reference proteome</keyword>
<dbReference type="Pfam" id="PF01704">
    <property type="entry name" value="UDPGP"/>
    <property type="match status" value="1"/>
</dbReference>
<dbReference type="PANTHER" id="PTHR11952:SF2">
    <property type="entry name" value="LD24639P"/>
    <property type="match status" value="1"/>
</dbReference>
<name>A0A9J6BQ93_POLVA</name>
<dbReference type="GO" id="GO:0006048">
    <property type="term" value="P:UDP-N-acetylglucosamine biosynthetic process"/>
    <property type="evidence" value="ECO:0007669"/>
    <property type="project" value="TreeGrafter"/>
</dbReference>
<dbReference type="InterPro" id="IPR002618">
    <property type="entry name" value="UDPGP_fam"/>
</dbReference>
<dbReference type="InterPro" id="IPR029044">
    <property type="entry name" value="Nucleotide-diphossugar_trans"/>
</dbReference>
<evidence type="ECO:0000313" key="7">
    <source>
        <dbReference type="EMBL" id="KAG5672033.1"/>
    </source>
</evidence>
<dbReference type="SUPFAM" id="SSF53448">
    <property type="entry name" value="Nucleotide-diphospho-sugar transferases"/>
    <property type="match status" value="1"/>
</dbReference>
<dbReference type="EC" id="2.7.7.23" evidence="3"/>
<comment type="caution">
    <text evidence="7">The sequence shown here is derived from an EMBL/GenBank/DDBJ whole genome shotgun (WGS) entry which is preliminary data.</text>
</comment>
<sequence>MINFENLKEKLARYGQEHLLNFWDQLNDEERKQLVQDIQELDLEEIQSFFKRATASLEESSAKLDDRMEAIPESTFMSITRTDSEKLKVYEQEGLMQIANNRVGVLLMAGGQGTRLGSTNPKGMYDIKLPSRKSLFRVQGERIRKLQELAKKLTGKEGNIVWYIMTSEHTMVPTRKYFKENNYFGLREENILMFEQGSLPCFDFDGKILLDEKHRISKAPDGNGGIYRALRDMGILDDMNRRGVLYLHAHSVDNILIKVADPIFIGYCAKQNADCAAKVVEKSHPYEAVGVVCKVDGKFQVVEYSEITQKTAELKSDDGRLKFNAGNICNHFFHADFLNKIGSTYEKELKLHVAKKKIPFVDNSGKRITPEKPNGIKIEKFVFDVFEFAENFVTVEVARDVEFSALKNADSAGKDCATTARNDIYNLHRKYIEKAGGNFTESVQEVEISPLISYAGEGLESIVKGKVFDTTTVHLTCASEMPIKNGHL</sequence>
<keyword evidence="4" id="KW-0808">Transferase</keyword>